<feature type="transmembrane region" description="Helical" evidence="8">
    <location>
        <begin position="45"/>
        <end position="64"/>
    </location>
</feature>
<feature type="transmembrane region" description="Helical" evidence="8">
    <location>
        <begin position="76"/>
        <end position="97"/>
    </location>
</feature>
<sequence>MSKDIGQDTKFRREFRKVYYFSKIAGIAPFSNYDRKIDTSSNMRFVWPVMMFAAMLTGSIYTLIRAFRPKFSAINAFTYMFVLPSNLLSSTVIIFMLNTFKRNDFMKLMVNVLNLDADVPTPNVQKGTWSFLKKCITYIVICVHIGFPLLEIWFWRSQTSIYYEAVIRVSDMFHMLLMLIFNSMTNIIKIKLQNILDKFSKHSTNQVDDTLKKPLDFARISIVSISEGIHIKDIRNIRKECCMAYSLSVEINSVFGFTMLFIIIKNSIYLVYNIYSIYTSLTCSPGKPLCFLYRYALRKSIAYFWIVHIPLSLFLVTKSCDSVFVKFNSLVDRVQQWLLDDNILRIHDFRQLRLFANQLQQNKIEFNAVGINLNLKFFCTFMASVCTYTIVLIQ</sequence>
<reference evidence="9" key="1">
    <citation type="journal article" date="2023" name="IScience">
        <title>Live-bearing cockroach genome reveals convergent evolutionary mechanisms linked to viviparity in insects and beyond.</title>
        <authorList>
            <person name="Fouks B."/>
            <person name="Harrison M.C."/>
            <person name="Mikhailova A.A."/>
            <person name="Marchal E."/>
            <person name="English S."/>
            <person name="Carruthers M."/>
            <person name="Jennings E.C."/>
            <person name="Chiamaka E.L."/>
            <person name="Frigard R.A."/>
            <person name="Pippel M."/>
            <person name="Attardo G.M."/>
            <person name="Benoit J.B."/>
            <person name="Bornberg-Bauer E."/>
            <person name="Tobe S.S."/>
        </authorList>
    </citation>
    <scope>NUCLEOTIDE SEQUENCE</scope>
    <source>
        <strain evidence="9">Stay&amp;Tobe</strain>
    </source>
</reference>
<dbReference type="GO" id="GO:0050909">
    <property type="term" value="P:sensory perception of taste"/>
    <property type="evidence" value="ECO:0007669"/>
    <property type="project" value="InterPro"/>
</dbReference>
<evidence type="ECO:0000256" key="2">
    <source>
        <dbReference type="ARBA" id="ARBA00022475"/>
    </source>
</evidence>
<evidence type="ECO:0000256" key="7">
    <source>
        <dbReference type="ARBA" id="ARBA00023224"/>
    </source>
</evidence>
<keyword evidence="7 8" id="KW-0807">Transducer</keyword>
<keyword evidence="2 8" id="KW-1003">Cell membrane</keyword>
<organism evidence="9 10">
    <name type="scientific">Diploptera punctata</name>
    <name type="common">Pacific beetle cockroach</name>
    <dbReference type="NCBI Taxonomy" id="6984"/>
    <lineage>
        <taxon>Eukaryota</taxon>
        <taxon>Metazoa</taxon>
        <taxon>Ecdysozoa</taxon>
        <taxon>Arthropoda</taxon>
        <taxon>Hexapoda</taxon>
        <taxon>Insecta</taxon>
        <taxon>Pterygota</taxon>
        <taxon>Neoptera</taxon>
        <taxon>Polyneoptera</taxon>
        <taxon>Dictyoptera</taxon>
        <taxon>Blattodea</taxon>
        <taxon>Blaberoidea</taxon>
        <taxon>Blaberidae</taxon>
        <taxon>Diplopterinae</taxon>
        <taxon>Diploptera</taxon>
    </lineage>
</organism>
<dbReference type="GO" id="GO:0030425">
    <property type="term" value="C:dendrite"/>
    <property type="evidence" value="ECO:0007669"/>
    <property type="project" value="TreeGrafter"/>
</dbReference>
<feature type="transmembrane region" description="Helical" evidence="8">
    <location>
        <begin position="270"/>
        <end position="293"/>
    </location>
</feature>
<dbReference type="GO" id="GO:0007165">
    <property type="term" value="P:signal transduction"/>
    <property type="evidence" value="ECO:0007669"/>
    <property type="project" value="UniProtKB-KW"/>
</dbReference>
<keyword evidence="4 8" id="KW-1133">Transmembrane helix</keyword>
<evidence type="ECO:0000256" key="1">
    <source>
        <dbReference type="ARBA" id="ARBA00004651"/>
    </source>
</evidence>
<comment type="similarity">
    <text evidence="8">Belongs to the insect chemoreceptor superfamily. Gustatory receptor (GR) family.</text>
</comment>
<feature type="transmembrane region" description="Helical" evidence="8">
    <location>
        <begin position="135"/>
        <end position="155"/>
    </location>
</feature>
<evidence type="ECO:0000313" key="10">
    <source>
        <dbReference type="Proteomes" id="UP001233999"/>
    </source>
</evidence>
<keyword evidence="6 8" id="KW-0675">Receptor</keyword>
<comment type="subcellular location">
    <subcellularLocation>
        <location evidence="1 8">Cell membrane</location>
        <topology evidence="1 8">Multi-pass membrane protein</topology>
    </subcellularLocation>
</comment>
<dbReference type="EMBL" id="JASPKZ010003845">
    <property type="protein sequence ID" value="KAJ9592104.1"/>
    <property type="molecule type" value="Genomic_DNA"/>
</dbReference>
<evidence type="ECO:0000256" key="4">
    <source>
        <dbReference type="ARBA" id="ARBA00022989"/>
    </source>
</evidence>
<keyword evidence="3 8" id="KW-0812">Transmembrane</keyword>
<feature type="non-terminal residue" evidence="9">
    <location>
        <position position="394"/>
    </location>
</feature>
<dbReference type="GO" id="GO:0043025">
    <property type="term" value="C:neuronal cell body"/>
    <property type="evidence" value="ECO:0007669"/>
    <property type="project" value="TreeGrafter"/>
</dbReference>
<dbReference type="GO" id="GO:0005886">
    <property type="term" value="C:plasma membrane"/>
    <property type="evidence" value="ECO:0007669"/>
    <property type="project" value="UniProtKB-SubCell"/>
</dbReference>
<evidence type="ECO:0000313" key="9">
    <source>
        <dbReference type="EMBL" id="KAJ9592104.1"/>
    </source>
</evidence>
<dbReference type="InterPro" id="IPR013604">
    <property type="entry name" value="7TM_chemorcpt"/>
</dbReference>
<dbReference type="Proteomes" id="UP001233999">
    <property type="component" value="Unassembled WGS sequence"/>
</dbReference>
<feature type="transmembrane region" description="Helical" evidence="8">
    <location>
        <begin position="375"/>
        <end position="393"/>
    </location>
</feature>
<evidence type="ECO:0000256" key="6">
    <source>
        <dbReference type="ARBA" id="ARBA00023170"/>
    </source>
</evidence>
<comment type="caution">
    <text evidence="9">The sequence shown here is derived from an EMBL/GenBank/DDBJ whole genome shotgun (WGS) entry which is preliminary data.</text>
</comment>
<reference evidence="9" key="2">
    <citation type="submission" date="2023-05" db="EMBL/GenBank/DDBJ databases">
        <authorList>
            <person name="Fouks B."/>
        </authorList>
    </citation>
    <scope>NUCLEOTIDE SEQUENCE</scope>
    <source>
        <strain evidence="9">Stay&amp;Tobe</strain>
        <tissue evidence="9">Testes</tissue>
    </source>
</reference>
<dbReference type="PANTHER" id="PTHR21143">
    <property type="entry name" value="INVERTEBRATE GUSTATORY RECEPTOR"/>
    <property type="match status" value="1"/>
</dbReference>
<dbReference type="GO" id="GO:0007635">
    <property type="term" value="P:chemosensory behavior"/>
    <property type="evidence" value="ECO:0007669"/>
    <property type="project" value="TreeGrafter"/>
</dbReference>
<keyword evidence="10" id="KW-1185">Reference proteome</keyword>
<comment type="caution">
    <text evidence="8">Lacks conserved residue(s) required for the propagation of feature annotation.</text>
</comment>
<dbReference type="Pfam" id="PF08395">
    <property type="entry name" value="7tm_7"/>
    <property type="match status" value="1"/>
</dbReference>
<name>A0AAD8A446_DIPPU</name>
<accession>A0AAD8A446</accession>
<evidence type="ECO:0000256" key="8">
    <source>
        <dbReference type="RuleBase" id="RU363108"/>
    </source>
</evidence>
<keyword evidence="5 8" id="KW-0472">Membrane</keyword>
<evidence type="ECO:0000256" key="3">
    <source>
        <dbReference type="ARBA" id="ARBA00022692"/>
    </source>
</evidence>
<proteinExistence type="inferred from homology"/>
<evidence type="ECO:0000256" key="5">
    <source>
        <dbReference type="ARBA" id="ARBA00023136"/>
    </source>
</evidence>
<dbReference type="GO" id="GO:0008049">
    <property type="term" value="P:male courtship behavior"/>
    <property type="evidence" value="ECO:0007669"/>
    <property type="project" value="TreeGrafter"/>
</dbReference>
<feature type="transmembrane region" description="Helical" evidence="8">
    <location>
        <begin position="242"/>
        <end position="264"/>
    </location>
</feature>
<comment type="function">
    <text evidence="8">Gustatory receptor which mediates acceptance or avoidance behavior, depending on its substrates.</text>
</comment>
<dbReference type="PANTHER" id="PTHR21143:SF133">
    <property type="entry name" value="GUSTATORY AND PHEROMONE RECEPTOR 32A-RELATED"/>
    <property type="match status" value="1"/>
</dbReference>
<dbReference type="AlphaFoldDB" id="A0AAD8A446"/>
<dbReference type="GO" id="GO:0030424">
    <property type="term" value="C:axon"/>
    <property type="evidence" value="ECO:0007669"/>
    <property type="project" value="TreeGrafter"/>
</dbReference>
<protein>
    <recommendedName>
        <fullName evidence="8">Gustatory receptor</fullName>
    </recommendedName>
</protein>
<gene>
    <name evidence="9" type="ORF">L9F63_001332</name>
</gene>